<dbReference type="InterPro" id="IPR002937">
    <property type="entry name" value="Amino_oxidase"/>
</dbReference>
<gene>
    <name evidence="9" type="ORF">EJV47_21210</name>
</gene>
<reference evidence="9 10" key="1">
    <citation type="submission" date="2018-12" db="EMBL/GenBank/DDBJ databases">
        <title>Hymenobacter gummosus sp. nov., isolated from a spring.</title>
        <authorList>
            <person name="Nie L."/>
        </authorList>
    </citation>
    <scope>NUCLEOTIDE SEQUENCE [LARGE SCALE GENOMIC DNA]</scope>
    <source>
        <strain evidence="9 10">KCTC 52166</strain>
    </source>
</reference>
<protein>
    <recommendedName>
        <fullName evidence="4">Tryptophan 2-monooxygenase</fullName>
        <ecNumber evidence="3">1.13.12.3</ecNumber>
    </recommendedName>
</protein>
<keyword evidence="10" id="KW-1185">Reference proteome</keyword>
<evidence type="ECO:0000256" key="5">
    <source>
        <dbReference type="ARBA" id="ARBA00023070"/>
    </source>
</evidence>
<dbReference type="EC" id="1.13.12.3" evidence="3"/>
<dbReference type="GO" id="GO:0009851">
    <property type="term" value="P:auxin biosynthetic process"/>
    <property type="evidence" value="ECO:0007669"/>
    <property type="project" value="UniProtKB-KW"/>
</dbReference>
<evidence type="ECO:0000256" key="4">
    <source>
        <dbReference type="ARBA" id="ARBA00017871"/>
    </source>
</evidence>
<feature type="domain" description="Amine oxidase" evidence="8">
    <location>
        <begin position="13"/>
        <end position="425"/>
    </location>
</feature>
<comment type="similarity">
    <text evidence="2">Belongs to the tryptophan 2-monooxygenase family.</text>
</comment>
<dbReference type="InterPro" id="IPR050281">
    <property type="entry name" value="Flavin_monoamine_oxidase"/>
</dbReference>
<evidence type="ECO:0000313" key="9">
    <source>
        <dbReference type="EMBL" id="RTQ46892.1"/>
    </source>
</evidence>
<proteinExistence type="inferred from homology"/>
<dbReference type="GO" id="GO:0050361">
    <property type="term" value="F:tryptophan 2-monooxygenase activity"/>
    <property type="evidence" value="ECO:0007669"/>
    <property type="project" value="UniProtKB-EC"/>
</dbReference>
<dbReference type="AlphaFoldDB" id="A0A3S0HKT5"/>
<evidence type="ECO:0000256" key="6">
    <source>
        <dbReference type="ARBA" id="ARBA00047321"/>
    </source>
</evidence>
<dbReference type="Pfam" id="PF01593">
    <property type="entry name" value="Amino_oxidase"/>
    <property type="match status" value="1"/>
</dbReference>
<feature type="region of interest" description="Disordered" evidence="7">
    <location>
        <begin position="158"/>
        <end position="177"/>
    </location>
</feature>
<comment type="catalytic activity">
    <reaction evidence="6">
        <text>L-tryptophan + O2 = indole-3-acetamide + CO2 + H2O</text>
        <dbReference type="Rhea" id="RHEA:16165"/>
        <dbReference type="ChEBI" id="CHEBI:15377"/>
        <dbReference type="ChEBI" id="CHEBI:15379"/>
        <dbReference type="ChEBI" id="CHEBI:16031"/>
        <dbReference type="ChEBI" id="CHEBI:16526"/>
        <dbReference type="ChEBI" id="CHEBI:57912"/>
        <dbReference type="EC" id="1.13.12.3"/>
    </reaction>
</comment>
<name>A0A3S0HKT5_9BACT</name>
<evidence type="ECO:0000259" key="8">
    <source>
        <dbReference type="Pfam" id="PF01593"/>
    </source>
</evidence>
<keyword evidence="5" id="KW-0073">Auxin biosynthesis</keyword>
<evidence type="ECO:0000256" key="2">
    <source>
        <dbReference type="ARBA" id="ARBA00005833"/>
    </source>
</evidence>
<organism evidence="9 10">
    <name type="scientific">Hymenobacter gummosus</name>
    <dbReference type="NCBI Taxonomy" id="1776032"/>
    <lineage>
        <taxon>Bacteria</taxon>
        <taxon>Pseudomonadati</taxon>
        <taxon>Bacteroidota</taxon>
        <taxon>Cytophagia</taxon>
        <taxon>Cytophagales</taxon>
        <taxon>Hymenobacteraceae</taxon>
        <taxon>Hymenobacter</taxon>
    </lineage>
</organism>
<accession>A0A3S0HKT5</accession>
<evidence type="ECO:0000256" key="7">
    <source>
        <dbReference type="SAM" id="MobiDB-lite"/>
    </source>
</evidence>
<evidence type="ECO:0000256" key="1">
    <source>
        <dbReference type="ARBA" id="ARBA00004814"/>
    </source>
</evidence>
<dbReference type="RefSeq" id="WP_126695213.1">
    <property type="nucleotide sequence ID" value="NZ_RXOF01000014.1"/>
</dbReference>
<evidence type="ECO:0000256" key="3">
    <source>
        <dbReference type="ARBA" id="ARBA00012535"/>
    </source>
</evidence>
<dbReference type="SUPFAM" id="SSF54373">
    <property type="entry name" value="FAD-linked reductases, C-terminal domain"/>
    <property type="match status" value="1"/>
</dbReference>
<dbReference type="Gene3D" id="3.50.50.60">
    <property type="entry name" value="FAD/NAD(P)-binding domain"/>
    <property type="match status" value="1"/>
</dbReference>
<dbReference type="Proteomes" id="UP000282184">
    <property type="component" value="Unassembled WGS sequence"/>
</dbReference>
<dbReference type="InterPro" id="IPR036188">
    <property type="entry name" value="FAD/NAD-bd_sf"/>
</dbReference>
<dbReference type="PANTHER" id="PTHR10742">
    <property type="entry name" value="FLAVIN MONOAMINE OXIDASE"/>
    <property type="match status" value="1"/>
</dbReference>
<comment type="pathway">
    <text evidence="1">Plant hormone metabolism; auxin biosynthesis.</text>
</comment>
<dbReference type="SUPFAM" id="SSF51905">
    <property type="entry name" value="FAD/NAD(P)-binding domain"/>
    <property type="match status" value="1"/>
</dbReference>
<dbReference type="EMBL" id="RXOF01000014">
    <property type="protein sequence ID" value="RTQ46892.1"/>
    <property type="molecule type" value="Genomic_DNA"/>
</dbReference>
<dbReference type="PANTHER" id="PTHR10742:SF410">
    <property type="entry name" value="LYSINE-SPECIFIC HISTONE DEMETHYLASE 2"/>
    <property type="match status" value="1"/>
</dbReference>
<sequence length="429" mass="45540">MSHSPIIIVGAGVAGLLAARDLARAGRTVTVLEARPRVGGRIHTAGGGGFSAPVEEGAEFIHGDAPLTKALLREAGVSWQDTGGRAYQLRDGQLAEAEEFIPDMPRLLAALHQLPADMPLADFLQQYFPGPADAAMREQITRFAEGFDVADPRRASTRGLGQEWEAGGAEDSPRPNGGYRQLVELLRRQAQAAGAAVHCEAPVAEIRWQAGQVEVHCPDGRTFRARQALITVPLGVLRLGPAEPGYLGFVPELPGVQAAAAALGFGSVVKVLLEFDAPFWEADTMPRPAPELGFLFADAPFPTWWSALPDGRPLLTGWLGGPPAEARRHTPVAELLTEALRSLAGILGTTEAALRPRLRAQRVVDWGADPWARGAYSYATVGSEAARRLLLTPVADTLYFAGEALYAGPNSGTVEAALSSAAQVVRLLV</sequence>
<comment type="caution">
    <text evidence="9">The sequence shown here is derived from an EMBL/GenBank/DDBJ whole genome shotgun (WGS) entry which is preliminary data.</text>
</comment>
<evidence type="ECO:0000313" key="10">
    <source>
        <dbReference type="Proteomes" id="UP000282184"/>
    </source>
</evidence>
<dbReference type="OrthoDB" id="56323at2"/>